<dbReference type="Proteomes" id="UP000308570">
    <property type="component" value="Segment"/>
</dbReference>
<dbReference type="EMBL" id="LC473039">
    <property type="protein sequence ID" value="BBJ27063.1"/>
    <property type="molecule type" value="Genomic_DNA"/>
</dbReference>
<reference evidence="1 2" key="1">
    <citation type="submission" date="2019-03" db="EMBL/GenBank/DDBJ databases">
        <title>Complete Genome Sequence of the Escherichia Bacteriophage L27.</title>
        <authorList>
            <person name="Fujiki J."/>
            <person name="Munby M."/>
            <person name="Usui M."/>
            <person name="Tamura Y."/>
            <person name="Sasaki M."/>
            <person name="Sawa H."/>
            <person name="Iwano H."/>
        </authorList>
    </citation>
    <scope>NUCLEOTIDE SEQUENCE [LARGE SCALE GENOMIC DNA]</scope>
</reference>
<keyword evidence="2" id="KW-1185">Reference proteome</keyword>
<evidence type="ECO:0000313" key="1">
    <source>
        <dbReference type="EMBL" id="BBJ27063.1"/>
    </source>
</evidence>
<sequence>MATISRYLPLIRLWHGTEELNPFETVLEAVAHALES</sequence>
<proteinExistence type="predicted"/>
<name>A0A455XGV5_9CAUD</name>
<organism evidence="1 2">
    <name type="scientific">Escherichia phage L27</name>
    <dbReference type="NCBI Taxonomy" id="2562890"/>
    <lineage>
        <taxon>Viruses</taxon>
        <taxon>Duplodnaviria</taxon>
        <taxon>Heunggongvirae</taxon>
        <taxon>Uroviricota</taxon>
        <taxon>Caudoviricetes</taxon>
        <taxon>Andersonviridae</taxon>
        <taxon>Ounavirinae</taxon>
        <taxon>Felixounavirus</taxon>
        <taxon>Felixounavirus L27</taxon>
    </lineage>
</organism>
<protein>
    <recommendedName>
        <fullName evidence="3">Phage protein</fullName>
    </recommendedName>
</protein>
<evidence type="ECO:0000313" key="2">
    <source>
        <dbReference type="Proteomes" id="UP000308570"/>
    </source>
</evidence>
<accession>A0A455XGV5</accession>
<evidence type="ECO:0008006" key="3">
    <source>
        <dbReference type="Google" id="ProtNLM"/>
    </source>
</evidence>